<organism evidence="3 4">
    <name type="scientific">Streptomyces aureoversilis</name>
    <dbReference type="NCBI Taxonomy" id="67277"/>
    <lineage>
        <taxon>Bacteria</taxon>
        <taxon>Bacillati</taxon>
        <taxon>Actinomycetota</taxon>
        <taxon>Actinomycetes</taxon>
        <taxon>Kitasatosporales</taxon>
        <taxon>Streptomycetaceae</taxon>
        <taxon>Streptomyces</taxon>
    </lineage>
</organism>
<evidence type="ECO:0000256" key="1">
    <source>
        <dbReference type="SAM" id="MobiDB-lite"/>
    </source>
</evidence>
<keyword evidence="2" id="KW-0472">Membrane</keyword>
<keyword evidence="4" id="KW-1185">Reference proteome</keyword>
<gene>
    <name evidence="3" type="ORF">ACFPP6_30555</name>
</gene>
<protein>
    <recommendedName>
        <fullName evidence="5">Integral membrane protein</fullName>
    </recommendedName>
</protein>
<feature type="transmembrane region" description="Helical" evidence="2">
    <location>
        <begin position="199"/>
        <end position="221"/>
    </location>
</feature>
<feature type="transmembrane region" description="Helical" evidence="2">
    <location>
        <begin position="277"/>
        <end position="295"/>
    </location>
</feature>
<keyword evidence="2" id="KW-0812">Transmembrane</keyword>
<keyword evidence="2" id="KW-1133">Transmembrane helix</keyword>
<sequence length="328" mass="34598">MSEDPEPGQPKTAAGPVRPTTSAHGGTKPANLRSTASARRQTRPAPAASDDADDDWWTELYQHQDADLDTNTGQPRHASGRSVRDAAGSRPAQGEIPAREDEADPEQPAEPGPGNRNPMAQPAAEATAPARAETLDRTAAPGDLDEPRPRRQHIPAVTGSRRLRKFRTPFWRFCLFSGSAAATGYAVGLGAYLSQFPPAAVQAAGGLLALAVALVAGATAWKAAGTKIVANFLPFGALGRLVLVVAAAEIGRRLGPAALPFAAEYTNQYLGLDQEQTALLITGLFLCGGTGWLTWRVRGRSLLVRWFAHIPFATAVLVCALYTNGPVA</sequence>
<feature type="transmembrane region" description="Helical" evidence="2">
    <location>
        <begin position="302"/>
        <end position="323"/>
    </location>
</feature>
<feature type="compositionally biased region" description="Low complexity" evidence="1">
    <location>
        <begin position="120"/>
        <end position="131"/>
    </location>
</feature>
<reference evidence="4" key="1">
    <citation type="journal article" date="2019" name="Int. J. Syst. Evol. Microbiol.">
        <title>The Global Catalogue of Microorganisms (GCM) 10K type strain sequencing project: providing services to taxonomists for standard genome sequencing and annotation.</title>
        <authorList>
            <consortium name="The Broad Institute Genomics Platform"/>
            <consortium name="The Broad Institute Genome Sequencing Center for Infectious Disease"/>
            <person name="Wu L."/>
            <person name="Ma J."/>
        </authorList>
    </citation>
    <scope>NUCLEOTIDE SEQUENCE [LARGE SCALE GENOMIC DNA]</scope>
    <source>
        <strain evidence="4">CGMCC 4.1641</strain>
    </source>
</reference>
<dbReference type="RefSeq" id="WP_382049320.1">
    <property type="nucleotide sequence ID" value="NZ_JBHSKJ010000022.1"/>
</dbReference>
<feature type="transmembrane region" description="Helical" evidence="2">
    <location>
        <begin position="228"/>
        <end position="248"/>
    </location>
</feature>
<feature type="region of interest" description="Disordered" evidence="1">
    <location>
        <begin position="1"/>
        <end position="131"/>
    </location>
</feature>
<evidence type="ECO:0008006" key="5">
    <source>
        <dbReference type="Google" id="ProtNLM"/>
    </source>
</evidence>
<dbReference type="EMBL" id="JBHSKJ010000022">
    <property type="protein sequence ID" value="MFC5149015.1"/>
    <property type="molecule type" value="Genomic_DNA"/>
</dbReference>
<feature type="transmembrane region" description="Helical" evidence="2">
    <location>
        <begin position="170"/>
        <end position="193"/>
    </location>
</feature>
<evidence type="ECO:0000313" key="3">
    <source>
        <dbReference type="EMBL" id="MFC5149015.1"/>
    </source>
</evidence>
<comment type="caution">
    <text evidence="3">The sequence shown here is derived from an EMBL/GenBank/DDBJ whole genome shotgun (WGS) entry which is preliminary data.</text>
</comment>
<dbReference type="Proteomes" id="UP001596222">
    <property type="component" value="Unassembled WGS sequence"/>
</dbReference>
<proteinExistence type="predicted"/>
<evidence type="ECO:0000256" key="2">
    <source>
        <dbReference type="SAM" id="Phobius"/>
    </source>
</evidence>
<accession>A0ABW0A9K9</accession>
<evidence type="ECO:0000313" key="4">
    <source>
        <dbReference type="Proteomes" id="UP001596222"/>
    </source>
</evidence>
<name>A0ABW0A9K9_9ACTN</name>